<dbReference type="AlphaFoldDB" id="A0A2W7DZQ9"/>
<gene>
    <name evidence="5" type="ORF">B5V02_20925</name>
</gene>
<evidence type="ECO:0000259" key="4">
    <source>
        <dbReference type="Pfam" id="PF02397"/>
    </source>
</evidence>
<evidence type="ECO:0000313" key="6">
    <source>
        <dbReference type="Proteomes" id="UP000248616"/>
    </source>
</evidence>
<dbReference type="PANTHER" id="PTHR30576">
    <property type="entry name" value="COLANIC BIOSYNTHESIS UDP-GLUCOSE LIPID CARRIER TRANSFERASE"/>
    <property type="match status" value="1"/>
</dbReference>
<keyword evidence="2" id="KW-0270">Exopolysaccharide synthesis</keyword>
<dbReference type="OrthoDB" id="9808602at2"/>
<feature type="transmembrane region" description="Helical" evidence="3">
    <location>
        <begin position="31"/>
        <end position="56"/>
    </location>
</feature>
<keyword evidence="6" id="KW-1185">Reference proteome</keyword>
<organism evidence="5 6">
    <name type="scientific">Mesorhizobium kowhaii</name>
    <dbReference type="NCBI Taxonomy" id="1300272"/>
    <lineage>
        <taxon>Bacteria</taxon>
        <taxon>Pseudomonadati</taxon>
        <taxon>Pseudomonadota</taxon>
        <taxon>Alphaproteobacteria</taxon>
        <taxon>Hyphomicrobiales</taxon>
        <taxon>Phyllobacteriaceae</taxon>
        <taxon>Mesorhizobium</taxon>
    </lineage>
</organism>
<accession>A0A2W7DZQ9</accession>
<feature type="domain" description="Bacterial sugar transferase" evidence="4">
    <location>
        <begin position="26"/>
        <end position="205"/>
    </location>
</feature>
<keyword evidence="3" id="KW-0472">Membrane</keyword>
<keyword evidence="3" id="KW-0812">Transmembrane</keyword>
<evidence type="ECO:0000256" key="2">
    <source>
        <dbReference type="ARBA" id="ARBA00023169"/>
    </source>
</evidence>
<evidence type="ECO:0000256" key="1">
    <source>
        <dbReference type="ARBA" id="ARBA00006464"/>
    </source>
</evidence>
<protein>
    <recommendedName>
        <fullName evidence="4">Bacterial sugar transferase domain-containing protein</fullName>
    </recommendedName>
</protein>
<proteinExistence type="inferred from homology"/>
<name>A0A2W7DZQ9_9HYPH</name>
<keyword evidence="3" id="KW-1133">Transmembrane helix</keyword>
<dbReference type="Pfam" id="PF02397">
    <property type="entry name" value="Bac_transf"/>
    <property type="match status" value="1"/>
</dbReference>
<dbReference type="GO" id="GO:0016780">
    <property type="term" value="F:phosphotransferase activity, for other substituted phosphate groups"/>
    <property type="evidence" value="ECO:0007669"/>
    <property type="project" value="TreeGrafter"/>
</dbReference>
<evidence type="ECO:0000313" key="5">
    <source>
        <dbReference type="EMBL" id="PZV36616.1"/>
    </source>
</evidence>
<dbReference type="EMBL" id="MZXV01000046">
    <property type="protein sequence ID" value="PZV36616.1"/>
    <property type="molecule type" value="Genomic_DNA"/>
</dbReference>
<comment type="caution">
    <text evidence="5">The sequence shown here is derived from an EMBL/GenBank/DDBJ whole genome shotgun (WGS) entry which is preliminary data.</text>
</comment>
<dbReference type="InterPro" id="IPR003362">
    <property type="entry name" value="Bact_transf"/>
</dbReference>
<reference evidence="6" key="1">
    <citation type="submission" date="2017-03" db="EMBL/GenBank/DDBJ databases">
        <authorList>
            <person name="Safronova V.I."/>
            <person name="Sazanova A.L."/>
            <person name="Chirak E.R."/>
        </authorList>
    </citation>
    <scope>NUCLEOTIDE SEQUENCE [LARGE SCALE GENOMIC DNA]</scope>
    <source>
        <strain evidence="6">Ach-343</strain>
    </source>
</reference>
<dbReference type="GO" id="GO:0000271">
    <property type="term" value="P:polysaccharide biosynthetic process"/>
    <property type="evidence" value="ECO:0007669"/>
    <property type="project" value="UniProtKB-KW"/>
</dbReference>
<dbReference type="Proteomes" id="UP000248616">
    <property type="component" value="Unassembled WGS sequence"/>
</dbReference>
<sequence length="213" mass="23822">MNGRSFVWLAGQRTGTVLRPTYATVKRAMDILFVALAALPAIMLIAACGLAILVLMGKPVFFVQNRIGKGGRIFRMCKLRSMQQCQSGMAVATAINDPRVTPFGRFLRLSHLDELPQLWNIVKGDMTLIGPRPEQPELVEVYRAELPSYDHRHSVVPGLTGLAQVYYGYAADVEGTRIKLEYDLQYVSNFGPAIDLKILVRTMLVYSNLTYVR</sequence>
<evidence type="ECO:0000256" key="3">
    <source>
        <dbReference type="SAM" id="Phobius"/>
    </source>
</evidence>
<dbReference type="PANTHER" id="PTHR30576:SF0">
    <property type="entry name" value="UNDECAPRENYL-PHOSPHATE N-ACETYLGALACTOSAMINYL 1-PHOSPHATE TRANSFERASE-RELATED"/>
    <property type="match status" value="1"/>
</dbReference>
<comment type="similarity">
    <text evidence="1">Belongs to the bacterial sugar transferase family.</text>
</comment>